<evidence type="ECO:0000313" key="1">
    <source>
        <dbReference type="EMBL" id="QLG88613.1"/>
    </source>
</evidence>
<accession>A0A7H9BIY8</accession>
<name>A0A7H9BIY8_9NEIS</name>
<dbReference type="Proteomes" id="UP000509597">
    <property type="component" value="Chromosome"/>
</dbReference>
<keyword evidence="2" id="KW-1185">Reference proteome</keyword>
<proteinExistence type="predicted"/>
<protein>
    <submittedName>
        <fullName evidence="1">Uncharacterized protein</fullName>
    </submittedName>
</protein>
<dbReference type="RefSeq" id="WP_179355125.1">
    <property type="nucleotide sequence ID" value="NZ_CP058627.1"/>
</dbReference>
<dbReference type="EMBL" id="CP058627">
    <property type="protein sequence ID" value="QLG88613.1"/>
    <property type="molecule type" value="Genomic_DNA"/>
</dbReference>
<dbReference type="KEGG" id="chiz:HQ393_10395"/>
<evidence type="ECO:0000313" key="2">
    <source>
        <dbReference type="Proteomes" id="UP000509597"/>
    </source>
</evidence>
<dbReference type="AlphaFoldDB" id="A0A7H9BIY8"/>
<gene>
    <name evidence="1" type="ORF">HQ393_10395</name>
</gene>
<sequence>MKNAPAVTDQSALKQCANQAQINHRTPSQPTQAKCSTLSKLAQSVDNGLAAFNSAAEIGVSNTVADKPLTNSGFFSSVNTTGASSMAGRSGGSFGCAGSYRAGTPTSLLTCHPQLALSGGLLKPTIGGNHHA</sequence>
<organism evidence="1 2">
    <name type="scientific">Chitinibacter bivalviorum</name>
    <dbReference type="NCBI Taxonomy" id="2739434"/>
    <lineage>
        <taxon>Bacteria</taxon>
        <taxon>Pseudomonadati</taxon>
        <taxon>Pseudomonadota</taxon>
        <taxon>Betaproteobacteria</taxon>
        <taxon>Neisseriales</taxon>
        <taxon>Chitinibacteraceae</taxon>
        <taxon>Chitinibacter</taxon>
    </lineage>
</organism>
<reference evidence="1 2" key="1">
    <citation type="submission" date="2020-07" db="EMBL/GenBank/DDBJ databases">
        <title>Complete genome sequence of Chitinibacter sp. 2T18.</title>
        <authorList>
            <person name="Bae J.-W."/>
            <person name="Choi J.-W."/>
        </authorList>
    </citation>
    <scope>NUCLEOTIDE SEQUENCE [LARGE SCALE GENOMIC DNA]</scope>
    <source>
        <strain evidence="1 2">2T18</strain>
    </source>
</reference>